<gene>
    <name evidence="2" type="ORF">Daura_34160</name>
</gene>
<keyword evidence="3" id="KW-1185">Reference proteome</keyword>
<dbReference type="Proteomes" id="UP001058003">
    <property type="component" value="Chromosome"/>
</dbReference>
<accession>A0A9Q9IFR9</accession>
<evidence type="ECO:0000313" key="3">
    <source>
        <dbReference type="Proteomes" id="UP001058003"/>
    </source>
</evidence>
<reference evidence="2" key="1">
    <citation type="submission" date="2021-04" db="EMBL/GenBank/DDBJ databases">
        <title>Dactylosporangium aurantiacum NRRL B-8018 full assembly.</title>
        <authorList>
            <person name="Hartkoorn R.C."/>
            <person name="Beaudoing E."/>
            <person name="Hot D."/>
        </authorList>
    </citation>
    <scope>NUCLEOTIDE SEQUENCE</scope>
    <source>
        <strain evidence="2">NRRL B-8018</strain>
    </source>
</reference>
<name>A0A9Q9IFR9_9ACTN</name>
<evidence type="ECO:0000256" key="1">
    <source>
        <dbReference type="SAM" id="MobiDB-lite"/>
    </source>
</evidence>
<feature type="region of interest" description="Disordered" evidence="1">
    <location>
        <begin position="1"/>
        <end position="43"/>
    </location>
</feature>
<protein>
    <submittedName>
        <fullName evidence="2">Uncharacterized protein</fullName>
    </submittedName>
</protein>
<dbReference type="EMBL" id="CP073767">
    <property type="protein sequence ID" value="UWZ51750.1"/>
    <property type="molecule type" value="Genomic_DNA"/>
</dbReference>
<sequence>MLGPPRYGEPRDQGEHPAVLRPSLNSVRRTTGHPTRQLADDQGIPRRRGRLGCIDGDVIGCISLASNVIPWAKVAKIPKIAGAIKKAYKAWNAFKEKLAWAKGILKKADDAATADDAGEAVADAGKADAGCNSLLPGTPVLMASRPEVGR</sequence>
<dbReference type="KEGG" id="daur:Daura_34160"/>
<proteinExistence type="predicted"/>
<feature type="compositionally biased region" description="Polar residues" evidence="1">
    <location>
        <begin position="23"/>
        <end position="34"/>
    </location>
</feature>
<dbReference type="RefSeq" id="WP_156089469.1">
    <property type="nucleotide sequence ID" value="NZ_CP073767.1"/>
</dbReference>
<dbReference type="AlphaFoldDB" id="A0A9Q9IFR9"/>
<evidence type="ECO:0000313" key="2">
    <source>
        <dbReference type="EMBL" id="UWZ51750.1"/>
    </source>
</evidence>
<organism evidence="2 3">
    <name type="scientific">Dactylosporangium aurantiacum</name>
    <dbReference type="NCBI Taxonomy" id="35754"/>
    <lineage>
        <taxon>Bacteria</taxon>
        <taxon>Bacillati</taxon>
        <taxon>Actinomycetota</taxon>
        <taxon>Actinomycetes</taxon>
        <taxon>Micromonosporales</taxon>
        <taxon>Micromonosporaceae</taxon>
        <taxon>Dactylosporangium</taxon>
    </lineage>
</organism>